<reference evidence="2 3" key="1">
    <citation type="submission" date="2011-02" db="EMBL/GenBank/DDBJ databases">
        <authorList>
            <person name="Durkin A.S."/>
            <person name="Madupu R."/>
            <person name="Torralba M."/>
            <person name="Gillis M."/>
            <person name="Methe B."/>
            <person name="Sutton G."/>
            <person name="Nelson K.E."/>
        </authorList>
    </citation>
    <scope>NUCLEOTIDE SEQUENCE [LARGE SCALE GENOMIC DNA]</scope>
    <source>
        <strain evidence="2 3">CRIS 18C-A</strain>
    </source>
</reference>
<sequence>MTTREASKTAKESIPTKEKNNINARNVSFLQSLNSYSTDNIAKTQCCLPTTRRRGDDRQHTDDKRQKGAKINGRRMRK</sequence>
<comment type="caution">
    <text evidence="2">The sequence shown here is derived from an EMBL/GenBank/DDBJ whole genome shotgun (WGS) entry which is preliminary data.</text>
</comment>
<dbReference type="AlphaFoldDB" id="F0HAL7"/>
<feature type="region of interest" description="Disordered" evidence="1">
    <location>
        <begin position="47"/>
        <end position="78"/>
    </location>
</feature>
<name>F0HAL7_9BACT</name>
<dbReference type="Proteomes" id="UP000003155">
    <property type="component" value="Unassembled WGS sequence"/>
</dbReference>
<proteinExistence type="predicted"/>
<evidence type="ECO:0000256" key="1">
    <source>
        <dbReference type="SAM" id="MobiDB-lite"/>
    </source>
</evidence>
<keyword evidence="3" id="KW-1185">Reference proteome</keyword>
<accession>F0HAL7</accession>
<feature type="compositionally biased region" description="Basic and acidic residues" evidence="1">
    <location>
        <begin position="53"/>
        <end position="66"/>
    </location>
</feature>
<dbReference type="EMBL" id="AEXO01000108">
    <property type="protein sequence ID" value="EGC85147.1"/>
    <property type="molecule type" value="Genomic_DNA"/>
</dbReference>
<evidence type="ECO:0000313" key="2">
    <source>
        <dbReference type="EMBL" id="EGC85147.1"/>
    </source>
</evidence>
<gene>
    <name evidence="2" type="ORF">HMPREF9303_1978</name>
</gene>
<evidence type="ECO:0000313" key="3">
    <source>
        <dbReference type="Proteomes" id="UP000003155"/>
    </source>
</evidence>
<organism evidence="2 3">
    <name type="scientific">Prevotella denticola CRIS 18C-A</name>
    <dbReference type="NCBI Taxonomy" id="944557"/>
    <lineage>
        <taxon>Bacteria</taxon>
        <taxon>Pseudomonadati</taxon>
        <taxon>Bacteroidota</taxon>
        <taxon>Bacteroidia</taxon>
        <taxon>Bacteroidales</taxon>
        <taxon>Prevotellaceae</taxon>
        <taxon>Prevotella</taxon>
    </lineage>
</organism>
<protein>
    <submittedName>
        <fullName evidence="2">Conserved domain protein</fullName>
    </submittedName>
</protein>
<feature type="compositionally biased region" description="Basic and acidic residues" evidence="1">
    <location>
        <begin position="1"/>
        <end position="20"/>
    </location>
</feature>
<feature type="region of interest" description="Disordered" evidence="1">
    <location>
        <begin position="1"/>
        <end position="23"/>
    </location>
</feature>